<dbReference type="PANTHER" id="PTHR12271:SF133">
    <property type="entry name" value="POLY(A) RNA POLYMERASE, MITOCHONDRIAL"/>
    <property type="match status" value="1"/>
</dbReference>
<dbReference type="GO" id="GO:0031123">
    <property type="term" value="P:RNA 3'-end processing"/>
    <property type="evidence" value="ECO:0007669"/>
    <property type="project" value="TreeGrafter"/>
</dbReference>
<dbReference type="AlphaFoldDB" id="A0A1D1VSD9"/>
<evidence type="ECO:0000313" key="3">
    <source>
        <dbReference type="Proteomes" id="UP000186922"/>
    </source>
</evidence>
<feature type="compositionally biased region" description="Basic and acidic residues" evidence="1">
    <location>
        <begin position="29"/>
        <end position="45"/>
    </location>
</feature>
<evidence type="ECO:0000313" key="2">
    <source>
        <dbReference type="EMBL" id="GAV03786.1"/>
    </source>
</evidence>
<feature type="region of interest" description="Disordered" evidence="1">
    <location>
        <begin position="173"/>
        <end position="203"/>
    </location>
</feature>
<gene>
    <name evidence="2" type="primary">RvY_14166-1</name>
    <name evidence="2" type="synonym">RvY_14166.1</name>
    <name evidence="2" type="ORF">RvY_14166</name>
</gene>
<dbReference type="EMBL" id="BDGG01000010">
    <property type="protein sequence ID" value="GAV03786.1"/>
    <property type="molecule type" value="Genomic_DNA"/>
</dbReference>
<keyword evidence="3" id="KW-1185">Reference proteome</keyword>
<dbReference type="Proteomes" id="UP000186922">
    <property type="component" value="Unassembled WGS sequence"/>
</dbReference>
<proteinExistence type="predicted"/>
<feature type="region of interest" description="Disordered" evidence="1">
    <location>
        <begin position="26"/>
        <end position="45"/>
    </location>
</feature>
<dbReference type="OrthoDB" id="434989at2759"/>
<organism evidence="2 3">
    <name type="scientific">Ramazzottius varieornatus</name>
    <name type="common">Water bear</name>
    <name type="synonym">Tardigrade</name>
    <dbReference type="NCBI Taxonomy" id="947166"/>
    <lineage>
        <taxon>Eukaryota</taxon>
        <taxon>Metazoa</taxon>
        <taxon>Ecdysozoa</taxon>
        <taxon>Tardigrada</taxon>
        <taxon>Eutardigrada</taxon>
        <taxon>Parachela</taxon>
        <taxon>Hypsibioidea</taxon>
        <taxon>Ramazzottiidae</taxon>
        <taxon>Ramazzottius</taxon>
    </lineage>
</organism>
<reference evidence="2 3" key="1">
    <citation type="journal article" date="2016" name="Nat. Commun.">
        <title>Extremotolerant tardigrade genome and improved radiotolerance of human cultured cells by tardigrade-unique protein.</title>
        <authorList>
            <person name="Hashimoto T."/>
            <person name="Horikawa D.D."/>
            <person name="Saito Y."/>
            <person name="Kuwahara H."/>
            <person name="Kozuka-Hata H."/>
            <person name="Shin-I T."/>
            <person name="Minakuchi Y."/>
            <person name="Ohishi K."/>
            <person name="Motoyama A."/>
            <person name="Aizu T."/>
            <person name="Enomoto A."/>
            <person name="Kondo K."/>
            <person name="Tanaka S."/>
            <person name="Hara Y."/>
            <person name="Koshikawa S."/>
            <person name="Sagara H."/>
            <person name="Miura T."/>
            <person name="Yokobori S."/>
            <person name="Miyagawa K."/>
            <person name="Suzuki Y."/>
            <person name="Kubo T."/>
            <person name="Oyama M."/>
            <person name="Kohara Y."/>
            <person name="Fujiyama A."/>
            <person name="Arakawa K."/>
            <person name="Katayama T."/>
            <person name="Toyoda A."/>
            <person name="Kunieda T."/>
        </authorList>
    </citation>
    <scope>NUCLEOTIDE SEQUENCE [LARGE SCALE GENOMIC DNA]</scope>
    <source>
        <strain evidence="2 3">YOKOZUNA-1</strain>
    </source>
</reference>
<evidence type="ECO:0000256" key="1">
    <source>
        <dbReference type="SAM" id="MobiDB-lite"/>
    </source>
</evidence>
<name>A0A1D1VSD9_RAMVA</name>
<dbReference type="PANTHER" id="PTHR12271">
    <property type="entry name" value="POLY A POLYMERASE CID PAP -RELATED"/>
    <property type="match status" value="1"/>
</dbReference>
<sequence>MPVSKHSEDMTVRFHSQYGVLGLGNSWGPHERIPKDPHRINDDKSSVTSLLNASTHLKRDDIVPVRTRLLNGSALRALKRKGILKGGLKVQNEKVSLRDLVNQRHKETDNIDERLRALVVTVKRWAAVADLTNPTPGRWISNFTLTILVVYFMQYKKLLSPVNKVERDISEMKKETETNRQDYSLAELATGVDQGVQNQPPQH</sequence>
<dbReference type="GO" id="GO:1990817">
    <property type="term" value="F:poly(A) RNA polymerase activity"/>
    <property type="evidence" value="ECO:0007669"/>
    <property type="project" value="TreeGrafter"/>
</dbReference>
<dbReference type="SUPFAM" id="SSF81631">
    <property type="entry name" value="PAP/OAS1 substrate-binding domain"/>
    <property type="match status" value="1"/>
</dbReference>
<protein>
    <submittedName>
        <fullName evidence="2">Uncharacterized protein</fullName>
    </submittedName>
</protein>
<dbReference type="Gene3D" id="1.10.1410.10">
    <property type="match status" value="1"/>
</dbReference>
<comment type="caution">
    <text evidence="2">The sequence shown here is derived from an EMBL/GenBank/DDBJ whole genome shotgun (WGS) entry which is preliminary data.</text>
</comment>
<accession>A0A1D1VSD9</accession>
<dbReference type="STRING" id="947166.A0A1D1VSD9"/>